<keyword evidence="3" id="KW-1185">Reference proteome</keyword>
<dbReference type="EMBL" id="BRZM01000035">
    <property type="protein sequence ID" value="GLD58709.1"/>
    <property type="molecule type" value="Genomic_DNA"/>
</dbReference>
<sequence length="123" mass="13455">MALPIKSLSRGQSLPAIPCQSNPDLHARVSRRYLPHIPAFHKLSPVSGPTSTEQRRASSPATPSETLTGLHYSLWLCTDRLNFASPPTTTTTHHTHPPHLSPTAPSEQTDCWLAPRSLLPLPN</sequence>
<comment type="caution">
    <text evidence="2">The sequence shown here is derived from an EMBL/GenBank/DDBJ whole genome shotgun (WGS) entry which is preliminary data.</text>
</comment>
<proteinExistence type="predicted"/>
<name>A0AAD3R630_LATJO</name>
<dbReference type="Proteomes" id="UP001279410">
    <property type="component" value="Unassembled WGS sequence"/>
</dbReference>
<dbReference type="AlphaFoldDB" id="A0AAD3R630"/>
<evidence type="ECO:0000313" key="3">
    <source>
        <dbReference type="Proteomes" id="UP001279410"/>
    </source>
</evidence>
<organism evidence="2 3">
    <name type="scientific">Lates japonicus</name>
    <name type="common">Japanese lates</name>
    <dbReference type="NCBI Taxonomy" id="270547"/>
    <lineage>
        <taxon>Eukaryota</taxon>
        <taxon>Metazoa</taxon>
        <taxon>Chordata</taxon>
        <taxon>Craniata</taxon>
        <taxon>Vertebrata</taxon>
        <taxon>Euteleostomi</taxon>
        <taxon>Actinopterygii</taxon>
        <taxon>Neopterygii</taxon>
        <taxon>Teleostei</taxon>
        <taxon>Neoteleostei</taxon>
        <taxon>Acanthomorphata</taxon>
        <taxon>Carangaria</taxon>
        <taxon>Carangaria incertae sedis</taxon>
        <taxon>Centropomidae</taxon>
        <taxon>Lates</taxon>
    </lineage>
</organism>
<reference evidence="2" key="1">
    <citation type="submission" date="2022-08" db="EMBL/GenBank/DDBJ databases">
        <title>Genome sequencing of akame (Lates japonicus).</title>
        <authorList>
            <person name="Hashiguchi Y."/>
            <person name="Takahashi H."/>
        </authorList>
    </citation>
    <scope>NUCLEOTIDE SEQUENCE</scope>
    <source>
        <strain evidence="2">Kochi</strain>
    </source>
</reference>
<feature type="compositionally biased region" description="Polar residues" evidence="1">
    <location>
        <begin position="47"/>
        <end position="66"/>
    </location>
</feature>
<evidence type="ECO:0000256" key="1">
    <source>
        <dbReference type="SAM" id="MobiDB-lite"/>
    </source>
</evidence>
<protein>
    <submittedName>
        <fullName evidence="2">Forkhead box protein B1a</fullName>
    </submittedName>
</protein>
<feature type="region of interest" description="Disordered" evidence="1">
    <location>
        <begin position="40"/>
        <end position="66"/>
    </location>
</feature>
<gene>
    <name evidence="2" type="ORF">AKAME5_001079900</name>
</gene>
<feature type="region of interest" description="Disordered" evidence="1">
    <location>
        <begin position="86"/>
        <end position="109"/>
    </location>
</feature>
<accession>A0AAD3R630</accession>
<evidence type="ECO:0000313" key="2">
    <source>
        <dbReference type="EMBL" id="GLD58709.1"/>
    </source>
</evidence>
<feature type="region of interest" description="Disordered" evidence="1">
    <location>
        <begin position="1"/>
        <end position="22"/>
    </location>
</feature>